<evidence type="ECO:0000256" key="3">
    <source>
        <dbReference type="RuleBase" id="RU004508"/>
    </source>
</evidence>
<gene>
    <name evidence="4" type="primary">arnB</name>
    <name evidence="4" type="ORF">NCTC12195_01020</name>
</gene>
<feature type="active site" description="Proton acceptor" evidence="1">
    <location>
        <position position="191"/>
    </location>
</feature>
<dbReference type="GO" id="GO:0000271">
    <property type="term" value="P:polysaccharide biosynthetic process"/>
    <property type="evidence" value="ECO:0007669"/>
    <property type="project" value="TreeGrafter"/>
</dbReference>
<proteinExistence type="inferred from homology"/>
<evidence type="ECO:0000256" key="2">
    <source>
        <dbReference type="PIRSR" id="PIRSR000390-2"/>
    </source>
</evidence>
<dbReference type="Gene3D" id="3.90.1150.10">
    <property type="entry name" value="Aspartate Aminotransferase, domain 1"/>
    <property type="match status" value="1"/>
</dbReference>
<dbReference type="GO" id="GO:0030170">
    <property type="term" value="F:pyridoxal phosphate binding"/>
    <property type="evidence" value="ECO:0007669"/>
    <property type="project" value="TreeGrafter"/>
</dbReference>
<evidence type="ECO:0000313" key="5">
    <source>
        <dbReference type="Proteomes" id="UP000255277"/>
    </source>
</evidence>
<feature type="modified residue" description="N6-(pyridoxal phosphate)lysine" evidence="2">
    <location>
        <position position="191"/>
    </location>
</feature>
<dbReference type="PANTHER" id="PTHR30244">
    <property type="entry name" value="TRANSAMINASE"/>
    <property type="match status" value="1"/>
</dbReference>
<dbReference type="STRING" id="1293.SH09_02195"/>
<dbReference type="InterPro" id="IPR015422">
    <property type="entry name" value="PyrdxlP-dep_Trfase_small"/>
</dbReference>
<dbReference type="InterPro" id="IPR015424">
    <property type="entry name" value="PyrdxlP-dep_Trfase"/>
</dbReference>
<dbReference type="InterPro" id="IPR015421">
    <property type="entry name" value="PyrdxlP-dep_Trfase_major"/>
</dbReference>
<dbReference type="EMBL" id="UHDK01000001">
    <property type="protein sequence ID" value="SUM31586.1"/>
    <property type="molecule type" value="Genomic_DNA"/>
</dbReference>
<dbReference type="Gene3D" id="3.40.640.10">
    <property type="entry name" value="Type I PLP-dependent aspartate aminotransferase-like (Major domain)"/>
    <property type="match status" value="1"/>
</dbReference>
<dbReference type="CDD" id="cd00616">
    <property type="entry name" value="AHBA_syn"/>
    <property type="match status" value="1"/>
</dbReference>
<organism evidence="4 5">
    <name type="scientific">Staphylococcus gallinarum</name>
    <dbReference type="NCBI Taxonomy" id="1293"/>
    <lineage>
        <taxon>Bacteria</taxon>
        <taxon>Bacillati</taxon>
        <taxon>Bacillota</taxon>
        <taxon>Bacilli</taxon>
        <taxon>Bacillales</taxon>
        <taxon>Staphylococcaceae</taxon>
        <taxon>Staphylococcus</taxon>
    </lineage>
</organism>
<dbReference type="PIRSF" id="PIRSF000390">
    <property type="entry name" value="PLP_StrS"/>
    <property type="match status" value="1"/>
</dbReference>
<comment type="similarity">
    <text evidence="3">Belongs to the DegT/DnrJ/EryC1 family.</text>
</comment>
<dbReference type="InterPro" id="IPR000653">
    <property type="entry name" value="DegT/StrS_aminotransferase"/>
</dbReference>
<sequence length="410" mass="45559">MENERVFLSRPHMGGDELDFINQAFEQNWIAPLGENVTGFENDIKAYVGVNEALAVSSGTAAIHLALIESEVGVGDIVFCSSLTFCATSNPILYQGATPVLIDSELDSWNMSPNALEKAFEKYAAKGQLPKAVIVVNLYGQSAQLDKIKALCDRYKVILIEDAAESLGSEYQGAMSGSLGDYGIFSFNGNKIITTSGGGMLVTHSKSNRDHALFLSTQARDKALHYQHSELGYNYRLSNISAGIGRGQMKVLDKRVERRRAIFDKYQRELSDIEGLEFQPELKDSKSNRWLTALTIDESKAGFTANDIIHKLDEANIEARPVWKPMHLQPLYKDYDFIFDHDDNAKFLFDHGVCLPSGSDMTEAQQDKVVAIIKELKIIKLVITIYTELSIVVDVLSFYNSDLSLNFVTG</sequence>
<keyword evidence="4" id="KW-0032">Aminotransferase</keyword>
<keyword evidence="2 3" id="KW-0663">Pyridoxal phosphate</keyword>
<reference evidence="4 5" key="1">
    <citation type="submission" date="2018-06" db="EMBL/GenBank/DDBJ databases">
        <authorList>
            <consortium name="Pathogen Informatics"/>
            <person name="Doyle S."/>
        </authorList>
    </citation>
    <scope>NUCLEOTIDE SEQUENCE [LARGE SCALE GENOMIC DNA]</scope>
    <source>
        <strain evidence="4 5">NCTC12195</strain>
    </source>
</reference>
<accession>A0A380FE18</accession>
<dbReference type="Pfam" id="PF01041">
    <property type="entry name" value="DegT_DnrJ_EryC1"/>
    <property type="match status" value="1"/>
</dbReference>
<dbReference type="PANTHER" id="PTHR30244:SF34">
    <property type="entry name" value="DTDP-4-AMINO-4,6-DIDEOXYGALACTOSE TRANSAMINASE"/>
    <property type="match status" value="1"/>
</dbReference>
<dbReference type="GO" id="GO:0099620">
    <property type="term" value="F:UDP-4-amino-4-deoxy-L-arabinose aminotransferase"/>
    <property type="evidence" value="ECO:0007669"/>
    <property type="project" value="UniProtKB-EC"/>
</dbReference>
<evidence type="ECO:0000313" key="4">
    <source>
        <dbReference type="EMBL" id="SUM31586.1"/>
    </source>
</evidence>
<keyword evidence="4" id="KW-0808">Transferase</keyword>
<dbReference type="EC" id="2.6.1.87" evidence="4"/>
<dbReference type="AlphaFoldDB" id="A0A380FE18"/>
<dbReference type="SUPFAM" id="SSF53383">
    <property type="entry name" value="PLP-dependent transferases"/>
    <property type="match status" value="1"/>
</dbReference>
<evidence type="ECO:0000256" key="1">
    <source>
        <dbReference type="PIRSR" id="PIRSR000390-1"/>
    </source>
</evidence>
<protein>
    <submittedName>
        <fullName evidence="4">Aminotransferase class-V family protein</fullName>
        <ecNumber evidence="4">2.6.1.87</ecNumber>
    </submittedName>
</protein>
<dbReference type="Proteomes" id="UP000255277">
    <property type="component" value="Unassembled WGS sequence"/>
</dbReference>
<name>A0A380FE18_STAGA</name>